<accession>A0A517LTU7</accession>
<dbReference type="AlphaFoldDB" id="A0A517LTU7"/>
<protein>
    <recommendedName>
        <fullName evidence="3">Nickel uptake substrate-specific transmembrane region</fullName>
    </recommendedName>
</protein>
<dbReference type="SUPFAM" id="SSF49464">
    <property type="entry name" value="Carboxypeptidase regulatory domain-like"/>
    <property type="match status" value="1"/>
</dbReference>
<evidence type="ECO:0008006" key="3">
    <source>
        <dbReference type="Google" id="ProtNLM"/>
    </source>
</evidence>
<name>A0A517LTU7_9BACT</name>
<keyword evidence="2" id="KW-1185">Reference proteome</keyword>
<dbReference type="EMBL" id="CP036261">
    <property type="protein sequence ID" value="QDS86037.1"/>
    <property type="molecule type" value="Genomic_DNA"/>
</dbReference>
<dbReference type="KEGG" id="ruv:EC9_01950"/>
<dbReference type="PROSITE" id="PS51257">
    <property type="entry name" value="PROKAR_LIPOPROTEIN"/>
    <property type="match status" value="1"/>
</dbReference>
<dbReference type="Proteomes" id="UP000319557">
    <property type="component" value="Chromosome"/>
</dbReference>
<proteinExistence type="predicted"/>
<evidence type="ECO:0000313" key="1">
    <source>
        <dbReference type="EMBL" id="QDS86037.1"/>
    </source>
</evidence>
<evidence type="ECO:0000313" key="2">
    <source>
        <dbReference type="Proteomes" id="UP000319557"/>
    </source>
</evidence>
<reference evidence="1 2" key="1">
    <citation type="submission" date="2019-02" db="EMBL/GenBank/DDBJ databases">
        <title>Deep-cultivation of Planctomycetes and their phenomic and genomic characterization uncovers novel biology.</title>
        <authorList>
            <person name="Wiegand S."/>
            <person name="Jogler M."/>
            <person name="Boedeker C."/>
            <person name="Pinto D."/>
            <person name="Vollmers J."/>
            <person name="Rivas-Marin E."/>
            <person name="Kohn T."/>
            <person name="Peeters S.H."/>
            <person name="Heuer A."/>
            <person name="Rast P."/>
            <person name="Oberbeckmann S."/>
            <person name="Bunk B."/>
            <person name="Jeske O."/>
            <person name="Meyerdierks A."/>
            <person name="Storesund J.E."/>
            <person name="Kallscheuer N."/>
            <person name="Luecker S."/>
            <person name="Lage O.M."/>
            <person name="Pohl T."/>
            <person name="Merkel B.J."/>
            <person name="Hornburger P."/>
            <person name="Mueller R.-W."/>
            <person name="Bruemmer F."/>
            <person name="Labrenz M."/>
            <person name="Spormann A.M."/>
            <person name="Op den Camp H."/>
            <person name="Overmann J."/>
            <person name="Amann R."/>
            <person name="Jetten M.S.M."/>
            <person name="Mascher T."/>
            <person name="Medema M.H."/>
            <person name="Devos D.P."/>
            <person name="Kaster A.-K."/>
            <person name="Ovreas L."/>
            <person name="Rohde M."/>
            <person name="Galperin M.Y."/>
            <person name="Jogler C."/>
        </authorList>
    </citation>
    <scope>NUCLEOTIDE SEQUENCE [LARGE SCALE GENOMIC DNA]</scope>
    <source>
        <strain evidence="1 2">EC9</strain>
    </source>
</reference>
<sequence>MMLFSLRPLGFLLCAAPLVLFVGCGGRKSDRWTRDRPPVYPVSGQVLLDGEPLPQATVLFQPIAPEGKPGSAVTDDQGRFEVQTFDPGDGLTEGTHRVAIKKIAMVDKAGNIVAEVGEPGSVTEKNFVPKQFSDFEKSGLEITVSTDGENQLEAFQLTE</sequence>
<gene>
    <name evidence="1" type="ORF">EC9_01950</name>
</gene>
<organism evidence="1 2">
    <name type="scientific">Rosistilla ulvae</name>
    <dbReference type="NCBI Taxonomy" id="1930277"/>
    <lineage>
        <taxon>Bacteria</taxon>
        <taxon>Pseudomonadati</taxon>
        <taxon>Planctomycetota</taxon>
        <taxon>Planctomycetia</taxon>
        <taxon>Pirellulales</taxon>
        <taxon>Pirellulaceae</taxon>
        <taxon>Rosistilla</taxon>
    </lineage>
</organism>
<dbReference type="InterPro" id="IPR008969">
    <property type="entry name" value="CarboxyPept-like_regulatory"/>
</dbReference>